<feature type="compositionally biased region" description="Basic and acidic residues" evidence="3">
    <location>
        <begin position="379"/>
        <end position="394"/>
    </location>
</feature>
<evidence type="ECO:0000313" key="5">
    <source>
        <dbReference type="EMBL" id="CAD2195008.1"/>
    </source>
</evidence>
<dbReference type="GO" id="GO:0005634">
    <property type="term" value="C:nucleus"/>
    <property type="evidence" value="ECO:0007669"/>
    <property type="project" value="UniProtKB-SubCell"/>
</dbReference>
<feature type="compositionally biased region" description="Low complexity" evidence="3">
    <location>
        <begin position="130"/>
        <end position="144"/>
    </location>
</feature>
<comment type="caution">
    <text evidence="5">The sequence shown here is derived from an EMBL/GenBank/DDBJ whole genome shotgun (WGS) entry which is preliminary data.</text>
</comment>
<feature type="region of interest" description="Disordered" evidence="3">
    <location>
        <begin position="1"/>
        <end position="26"/>
    </location>
</feature>
<accession>A0A6V7X6S6</accession>
<dbReference type="Proteomes" id="UP000580250">
    <property type="component" value="Unassembled WGS sequence"/>
</dbReference>
<dbReference type="PROSITE" id="PS50013">
    <property type="entry name" value="CHROMO_2"/>
    <property type="match status" value="1"/>
</dbReference>
<evidence type="ECO:0000256" key="1">
    <source>
        <dbReference type="ARBA" id="ARBA00004123"/>
    </source>
</evidence>
<feature type="compositionally biased region" description="Polar residues" evidence="3">
    <location>
        <begin position="398"/>
        <end position="414"/>
    </location>
</feature>
<proteinExistence type="predicted"/>
<dbReference type="SMART" id="SM00298">
    <property type="entry name" value="CHROMO"/>
    <property type="match status" value="1"/>
</dbReference>
<dbReference type="InterPro" id="IPR000953">
    <property type="entry name" value="Chromo/chromo_shadow_dom"/>
</dbReference>
<dbReference type="OrthoDB" id="5793616at2759"/>
<evidence type="ECO:0000256" key="3">
    <source>
        <dbReference type="SAM" id="MobiDB-lite"/>
    </source>
</evidence>
<feature type="compositionally biased region" description="Low complexity" evidence="3">
    <location>
        <begin position="272"/>
        <end position="284"/>
    </location>
</feature>
<feature type="compositionally biased region" description="Polar residues" evidence="3">
    <location>
        <begin position="153"/>
        <end position="162"/>
    </location>
</feature>
<dbReference type="SUPFAM" id="SSF54160">
    <property type="entry name" value="Chromo domain-like"/>
    <property type="match status" value="1"/>
</dbReference>
<feature type="compositionally biased region" description="Polar residues" evidence="3">
    <location>
        <begin position="259"/>
        <end position="271"/>
    </location>
</feature>
<feature type="region of interest" description="Disordered" evidence="3">
    <location>
        <begin position="78"/>
        <end position="320"/>
    </location>
</feature>
<feature type="domain" description="Chromo" evidence="4">
    <location>
        <begin position="26"/>
        <end position="86"/>
    </location>
</feature>
<feature type="region of interest" description="Disordered" evidence="3">
    <location>
        <begin position="481"/>
        <end position="502"/>
    </location>
</feature>
<dbReference type="AlphaFoldDB" id="A0A6V7X6S6"/>
<dbReference type="InterPro" id="IPR016197">
    <property type="entry name" value="Chromo-like_dom_sf"/>
</dbReference>
<reference evidence="5 6" key="1">
    <citation type="submission" date="2020-08" db="EMBL/GenBank/DDBJ databases">
        <authorList>
            <person name="Koutsovoulos G."/>
            <person name="Danchin GJ E."/>
        </authorList>
    </citation>
    <scope>NUCLEOTIDE SEQUENCE [LARGE SCALE GENOMIC DNA]</scope>
</reference>
<evidence type="ECO:0000256" key="2">
    <source>
        <dbReference type="ARBA" id="ARBA00023242"/>
    </source>
</evidence>
<dbReference type="CDD" id="cd00024">
    <property type="entry name" value="CD_CSD"/>
    <property type="match status" value="1"/>
</dbReference>
<name>A0A6V7X6S6_MELEN</name>
<dbReference type="PANTHER" id="PTHR22812">
    <property type="entry name" value="CHROMOBOX PROTEIN"/>
    <property type="match status" value="1"/>
</dbReference>
<feature type="compositionally biased region" description="Acidic residues" evidence="3">
    <location>
        <begin position="87"/>
        <end position="97"/>
    </location>
</feature>
<evidence type="ECO:0000313" key="6">
    <source>
        <dbReference type="Proteomes" id="UP000580250"/>
    </source>
</evidence>
<dbReference type="Gene3D" id="2.40.50.40">
    <property type="match status" value="1"/>
</dbReference>
<keyword evidence="2" id="KW-0539">Nucleus</keyword>
<sequence length="725" mass="83182">MPREEEDVFDKEISADSSDNSDEDEYEVEKIVSDEWDAKKQKRFYWVKWVGYPSSQNTLEPEENLKCPALLEAYKAKKERKRKEVYEQDSGDEDFIVPDDQSPIVDLKSNKEHRHEKTVKIKSEKKSTKYSDQSTSSSTLSRLLKSMKRDNNFPRSSYSSSFTHEKKHRVEKNSSSTSSKDSSRSSSLRPNSESSTLKNLKNKRKILSTVDEEEGDKTIPKKKKVEKTEETVIVKRISLSPTSDEDSNIDEESPKKPSKGTNQQQVSKLKTSSIIPNSSSSSSSFADLYQKFKKKKSVEDAKKLKKQKSEEEEKLEKKKRIEKFKKEALQEYLSSQSDTDDELSSTNNNFEGTTKIKQKKIINSEDSSVDDGAEENSDDKEKEENVGRVERTSDDNSIDTSPDEQQQQFISDQNEIVEERNEEKICELNIGNNNEEQRVGDDSVNDELVKGLEEIDRLFEYKVENITATENQMPKRQLLVDGDDSDNGSQETDQMDLQIPPTPKSYATVDSFEDELDLSTNGQMGVYQMEEEIKRDKQRMASTCSSTGKRSATIPSTASDDFYQRLLDGTIDDWENQSELTDEILASIPMEEMDKPDYEPLEPISVDSLFKGKVRVFNSPNQKNGFDLGWKVESILGIAAEDDDMCIVKFIGFSTPQKLPYELVREHALQDYVMYHQWIGCKINPTLRGAYWDKKLLNPSSWMTEKALTSFKQWKEEEAARNIKK</sequence>
<feature type="compositionally biased region" description="Low complexity" evidence="3">
    <location>
        <begin position="173"/>
        <end position="197"/>
    </location>
</feature>
<dbReference type="InterPro" id="IPR051219">
    <property type="entry name" value="Heterochromatin_chromo-domain"/>
</dbReference>
<dbReference type="EMBL" id="CAJEWN010001170">
    <property type="protein sequence ID" value="CAD2195008.1"/>
    <property type="molecule type" value="Genomic_DNA"/>
</dbReference>
<feature type="compositionally biased region" description="Acidic residues" evidence="3">
    <location>
        <begin position="367"/>
        <end position="378"/>
    </location>
</feature>
<organism evidence="5 6">
    <name type="scientific">Meloidogyne enterolobii</name>
    <name type="common">Root-knot nematode worm</name>
    <name type="synonym">Meloidogyne mayaguensis</name>
    <dbReference type="NCBI Taxonomy" id="390850"/>
    <lineage>
        <taxon>Eukaryota</taxon>
        <taxon>Metazoa</taxon>
        <taxon>Ecdysozoa</taxon>
        <taxon>Nematoda</taxon>
        <taxon>Chromadorea</taxon>
        <taxon>Rhabditida</taxon>
        <taxon>Tylenchina</taxon>
        <taxon>Tylenchomorpha</taxon>
        <taxon>Tylenchoidea</taxon>
        <taxon>Meloidogynidae</taxon>
        <taxon>Meloidogyninae</taxon>
        <taxon>Meloidogyne</taxon>
    </lineage>
</organism>
<gene>
    <name evidence="5" type="ORF">MENT_LOCUS48069</name>
</gene>
<protein>
    <recommendedName>
        <fullName evidence="4">Chromo domain-containing protein</fullName>
    </recommendedName>
</protein>
<feature type="compositionally biased region" description="Basic and acidic residues" evidence="3">
    <location>
        <begin position="297"/>
        <end position="316"/>
    </location>
</feature>
<feature type="compositionally biased region" description="Basic and acidic residues" evidence="3">
    <location>
        <begin position="108"/>
        <end position="129"/>
    </location>
</feature>
<feature type="region of interest" description="Disordered" evidence="3">
    <location>
        <begin position="332"/>
        <end position="420"/>
    </location>
</feature>
<evidence type="ECO:0000259" key="4">
    <source>
        <dbReference type="PROSITE" id="PS50013"/>
    </source>
</evidence>
<dbReference type="Pfam" id="PF00385">
    <property type="entry name" value="Chromo"/>
    <property type="match status" value="1"/>
</dbReference>
<dbReference type="InterPro" id="IPR023780">
    <property type="entry name" value="Chromo_domain"/>
</dbReference>
<comment type="subcellular location">
    <subcellularLocation>
        <location evidence="1">Nucleus</location>
    </subcellularLocation>
</comment>